<evidence type="ECO:0000313" key="2">
    <source>
        <dbReference type="EMBL" id="WBL35334.1"/>
    </source>
</evidence>
<dbReference type="SUPFAM" id="SSF53067">
    <property type="entry name" value="Actin-like ATPase domain"/>
    <property type="match status" value="1"/>
</dbReference>
<dbReference type="Gene3D" id="3.30.420.40">
    <property type="match status" value="2"/>
</dbReference>
<name>A0ABY7M467_9CHLR</name>
<evidence type="ECO:0000313" key="3">
    <source>
        <dbReference type="Proteomes" id="UP001212803"/>
    </source>
</evidence>
<dbReference type="PANTHER" id="PTHR18964">
    <property type="entry name" value="ROK (REPRESSOR, ORF, KINASE) FAMILY"/>
    <property type="match status" value="1"/>
</dbReference>
<dbReference type="InterPro" id="IPR000600">
    <property type="entry name" value="ROK"/>
</dbReference>
<dbReference type="RefSeq" id="WP_270055861.1">
    <property type="nucleotide sequence ID" value="NZ_CP115149.1"/>
</dbReference>
<comment type="similarity">
    <text evidence="1">Belongs to the ROK (NagC/XylR) family.</text>
</comment>
<dbReference type="PANTHER" id="PTHR18964:SF149">
    <property type="entry name" value="BIFUNCTIONAL UDP-N-ACETYLGLUCOSAMINE 2-EPIMERASE_N-ACETYLMANNOSAMINE KINASE"/>
    <property type="match status" value="1"/>
</dbReference>
<dbReference type="Proteomes" id="UP001212803">
    <property type="component" value="Chromosome"/>
</dbReference>
<proteinExistence type="inferred from homology"/>
<gene>
    <name evidence="2" type="ORF">O0235_11145</name>
</gene>
<dbReference type="InterPro" id="IPR049874">
    <property type="entry name" value="ROK_cs"/>
</dbReference>
<dbReference type="InterPro" id="IPR043129">
    <property type="entry name" value="ATPase_NBD"/>
</dbReference>
<accession>A0ABY7M467</accession>
<dbReference type="Pfam" id="PF00480">
    <property type="entry name" value="ROK"/>
    <property type="match status" value="1"/>
</dbReference>
<dbReference type="PROSITE" id="PS01125">
    <property type="entry name" value="ROK"/>
    <property type="match status" value="1"/>
</dbReference>
<dbReference type="EMBL" id="CP115149">
    <property type="protein sequence ID" value="WBL35334.1"/>
    <property type="molecule type" value="Genomic_DNA"/>
</dbReference>
<protein>
    <submittedName>
        <fullName evidence="2">ROK family protein</fullName>
    </submittedName>
</protein>
<reference evidence="2 3" key="1">
    <citation type="journal article" date="2023" name="ISME J.">
        <title>Thermophilic Dehalococcoidia with unusual traits shed light on an unexpected past.</title>
        <authorList>
            <person name="Palmer M."/>
            <person name="Covington J.K."/>
            <person name="Zhou E.M."/>
            <person name="Thomas S.C."/>
            <person name="Habib N."/>
            <person name="Seymour C.O."/>
            <person name="Lai D."/>
            <person name="Johnston J."/>
            <person name="Hashimi A."/>
            <person name="Jiao J.Y."/>
            <person name="Muok A.R."/>
            <person name="Liu L."/>
            <person name="Xian W.D."/>
            <person name="Zhi X.Y."/>
            <person name="Li M.M."/>
            <person name="Silva L.P."/>
            <person name="Bowen B.P."/>
            <person name="Louie K."/>
            <person name="Briegel A."/>
            <person name="Pett-Ridge J."/>
            <person name="Weber P.K."/>
            <person name="Tocheva E.I."/>
            <person name="Woyke T."/>
            <person name="Northen T.R."/>
            <person name="Mayali X."/>
            <person name="Li W.J."/>
            <person name="Hedlund B.P."/>
        </authorList>
    </citation>
    <scope>NUCLEOTIDE SEQUENCE [LARGE SCALE GENOMIC DNA]</scope>
    <source>
        <strain evidence="2 3">YIM 72310</strain>
    </source>
</reference>
<keyword evidence="3" id="KW-1185">Reference proteome</keyword>
<sequence length="317" mass="32092">MARTVLAADLGGTHLRAAVVDEGGAIGYRADHPTPAEASPGEMVQLVVDLLAEAVRASGERPAAACIATAGLVNANEGRVIFAPNIAGFRNVVLTTPVAQRLGIPAFIENDASAAALGEHRFGAGRGTRHLLHATLGTGIGGGLVIDGRLYRGAQGLAGEIGHIVIDPGGPRCACGSRGCLEALVSGVAFAARARKLLEQGKSPVLKEVVGYDEPTGAHLFAAAAKGDRASEAEIRNGGHYLGLGLGSLVNVLNPDAVTLSGGLLAMGEMLLGPMREAMRSMAYGAAGSALVRLSELGENTGLLGAAAVAFERLESA</sequence>
<organism evidence="2 3">
    <name type="scientific">Tepidiforma flava</name>
    <dbReference type="NCBI Taxonomy" id="3004094"/>
    <lineage>
        <taxon>Bacteria</taxon>
        <taxon>Bacillati</taxon>
        <taxon>Chloroflexota</taxon>
        <taxon>Tepidiformia</taxon>
        <taxon>Tepidiformales</taxon>
        <taxon>Tepidiformaceae</taxon>
        <taxon>Tepidiforma</taxon>
    </lineage>
</organism>
<evidence type="ECO:0000256" key="1">
    <source>
        <dbReference type="ARBA" id="ARBA00006479"/>
    </source>
</evidence>